<dbReference type="InterPro" id="IPR000649">
    <property type="entry name" value="IF-2B-related"/>
</dbReference>
<dbReference type="PROSITE" id="PS51462">
    <property type="entry name" value="NUDIX"/>
    <property type="match status" value="1"/>
</dbReference>
<dbReference type="PANTHER" id="PTHR43475">
    <property type="entry name" value="METHYLTHIORIBOSE-1-PHOSPHATE ISOMERASE"/>
    <property type="match status" value="1"/>
</dbReference>
<dbReference type="Pfam" id="PF00293">
    <property type="entry name" value="NUDIX"/>
    <property type="match status" value="1"/>
</dbReference>
<dbReference type="Gene3D" id="3.40.50.10470">
    <property type="entry name" value="Translation initiation factor eif-2b, domain 2"/>
    <property type="match status" value="1"/>
</dbReference>
<evidence type="ECO:0000313" key="4">
    <source>
        <dbReference type="EMBL" id="KAL2830611.1"/>
    </source>
</evidence>
<evidence type="ECO:0000313" key="5">
    <source>
        <dbReference type="Proteomes" id="UP001610335"/>
    </source>
</evidence>
<evidence type="ECO:0000256" key="2">
    <source>
        <dbReference type="RuleBase" id="RU003814"/>
    </source>
</evidence>
<dbReference type="SUPFAM" id="SSF100950">
    <property type="entry name" value="NagB/RpiA/CoA transferase-like"/>
    <property type="match status" value="1"/>
</dbReference>
<dbReference type="Proteomes" id="UP001610335">
    <property type="component" value="Unassembled WGS sequence"/>
</dbReference>
<dbReference type="Pfam" id="PF01008">
    <property type="entry name" value="IF-2B"/>
    <property type="match status" value="1"/>
</dbReference>
<dbReference type="EMBL" id="JBFXLS010000012">
    <property type="protein sequence ID" value="KAL2830611.1"/>
    <property type="molecule type" value="Genomic_DNA"/>
</dbReference>
<proteinExistence type="inferred from homology"/>
<gene>
    <name evidence="4" type="ORF">BDW59DRAFT_158513</name>
</gene>
<organism evidence="4 5">
    <name type="scientific">Aspergillus cavernicola</name>
    <dbReference type="NCBI Taxonomy" id="176166"/>
    <lineage>
        <taxon>Eukaryota</taxon>
        <taxon>Fungi</taxon>
        <taxon>Dikarya</taxon>
        <taxon>Ascomycota</taxon>
        <taxon>Pezizomycotina</taxon>
        <taxon>Eurotiomycetes</taxon>
        <taxon>Eurotiomycetidae</taxon>
        <taxon>Eurotiales</taxon>
        <taxon>Aspergillaceae</taxon>
        <taxon>Aspergillus</taxon>
        <taxon>Aspergillus subgen. Nidulantes</taxon>
    </lineage>
</organism>
<comment type="caution">
    <text evidence="4">The sequence shown here is derived from an EMBL/GenBank/DDBJ whole genome shotgun (WGS) entry which is preliminary data.</text>
</comment>
<dbReference type="CDD" id="cd18872">
    <property type="entry name" value="NUDIX_eIF-2B"/>
    <property type="match status" value="1"/>
</dbReference>
<dbReference type="InterPro" id="IPR042529">
    <property type="entry name" value="IF_2B-like_C"/>
</dbReference>
<reference evidence="4 5" key="1">
    <citation type="submission" date="2024-07" db="EMBL/GenBank/DDBJ databases">
        <title>Section-level genome sequencing and comparative genomics of Aspergillus sections Usti and Cavernicolus.</title>
        <authorList>
            <consortium name="Lawrence Berkeley National Laboratory"/>
            <person name="Nybo J.L."/>
            <person name="Vesth T.C."/>
            <person name="Theobald S."/>
            <person name="Frisvad J.C."/>
            <person name="Larsen T.O."/>
            <person name="Kjaerboelling I."/>
            <person name="Rothschild-Mancinelli K."/>
            <person name="Lyhne E.K."/>
            <person name="Kogle M.E."/>
            <person name="Barry K."/>
            <person name="Clum A."/>
            <person name="Na H."/>
            <person name="Ledsgaard L."/>
            <person name="Lin J."/>
            <person name="Lipzen A."/>
            <person name="Kuo A."/>
            <person name="Riley R."/>
            <person name="Mondo S."/>
            <person name="LaButti K."/>
            <person name="Haridas S."/>
            <person name="Pangalinan J."/>
            <person name="Salamov A.A."/>
            <person name="Simmons B.A."/>
            <person name="Magnuson J.K."/>
            <person name="Chen J."/>
            <person name="Drula E."/>
            <person name="Henrissat B."/>
            <person name="Wiebenga A."/>
            <person name="Lubbers R.J."/>
            <person name="Gomes A.C."/>
            <person name="Makela M.R."/>
            <person name="Stajich J."/>
            <person name="Grigoriev I.V."/>
            <person name="Mortensen U.H."/>
            <person name="De vries R.P."/>
            <person name="Baker S.E."/>
            <person name="Andersen M.R."/>
        </authorList>
    </citation>
    <scope>NUCLEOTIDE SEQUENCE [LARGE SCALE GENOMIC DNA]</scope>
    <source>
        <strain evidence="4 5">CBS 600.67</strain>
    </source>
</reference>
<accession>A0ABR4IS68</accession>
<dbReference type="InterPro" id="IPR037171">
    <property type="entry name" value="NagB/RpiA_transferase-like"/>
</dbReference>
<sequence>MAGQTHGLEKRAVVSSFIFHFPSGLSDKPLVALFKRSDKVNTYQHRIAPIAGSISRKDKDPLTAAWRELAEETKLTSSTLTFWRTGKPFSFADESVRREWTVHPFAFRLRGSPEDGGKGQGVIQTDWEHEGWQWYDPTEVINDDSFDGKGVPHLRESLRRVWFEGEMNDKAGKALHTGLERLQNDHESGSHELTAIALGVFREFIIQMEGGMDDARWWEDVRMAAFHLVKNGRESMGAATMNALLAILEEMEEIWRLESSSEQKLERMLTIIDHHLKGRNSRSGLVKDTFASYVRSNFLDGQSRDKLTIVTLSASSTIRDSIVDAFGSLDISTLELRILESRPLFEGVSIASSILSKFQAQFQDTPSKKLHINVYTDASAAIAAKDVDIVLLGADRISRSKGVSNKTGSLPMVLSVKHVAPNAKIVVLSELEKVNGENGLIDDEKHEDNDSREVISAWRSDGVKGLKVLEDSRSGQGVTSNATVEVRNIYLEWFPLSLVDAFISGEGVLNDRHIHKKVNQQEELARMYFDNISVRY</sequence>
<dbReference type="SUPFAM" id="SSF55811">
    <property type="entry name" value="Nudix"/>
    <property type="match status" value="1"/>
</dbReference>
<dbReference type="InterPro" id="IPR015797">
    <property type="entry name" value="NUDIX_hydrolase-like_dom_sf"/>
</dbReference>
<feature type="domain" description="Nudix hydrolase" evidence="3">
    <location>
        <begin position="9"/>
        <end position="156"/>
    </location>
</feature>
<dbReference type="InterPro" id="IPR000086">
    <property type="entry name" value="NUDIX_hydrolase_dom"/>
</dbReference>
<comment type="similarity">
    <text evidence="1 2">Belongs to the eIF-2B alpha/beta/delta subunits family.</text>
</comment>
<evidence type="ECO:0000259" key="3">
    <source>
        <dbReference type="PROSITE" id="PS51462"/>
    </source>
</evidence>
<keyword evidence="5" id="KW-1185">Reference proteome</keyword>
<name>A0ABR4IS68_9EURO</name>
<dbReference type="Gene3D" id="3.90.79.10">
    <property type="entry name" value="Nucleoside Triphosphate Pyrophosphohydrolase"/>
    <property type="match status" value="1"/>
</dbReference>
<protein>
    <recommendedName>
        <fullName evidence="3">Nudix hydrolase domain-containing protein</fullName>
    </recommendedName>
</protein>
<dbReference type="PANTHER" id="PTHR43475:SF3">
    <property type="entry name" value="TRANSLATION INITIATION FACTOR EIF-2B SUBUNIT FAMILY PROTEIN (AFU_ORTHOLOGUE AFUA_2G14290)"/>
    <property type="match status" value="1"/>
</dbReference>
<evidence type="ECO:0000256" key="1">
    <source>
        <dbReference type="ARBA" id="ARBA00007251"/>
    </source>
</evidence>